<dbReference type="EMBL" id="JAUTWS010000221">
    <property type="protein sequence ID" value="MDO9714345.1"/>
    <property type="molecule type" value="Genomic_DNA"/>
</dbReference>
<accession>A0ABT9EEP8</accession>
<feature type="region of interest" description="Disordered" evidence="1">
    <location>
        <begin position="166"/>
        <end position="185"/>
    </location>
</feature>
<sequence length="201" mass="22615">MPHNCDFGFVHIDVCLLPTQHVGDGKFCKRYLYVAIERWLRSAHSAIRKDMTARRAVAFLKEASAVLAFRITDLLTHYDRCFITGAFREACAALGVQHRMTTACMPQTYDAAEKFMRPFEQHVLGIPIDSHLDLERMFSDYNQAYNARPQGALEGKSPDQVVRARLAGDSKPTQPSRTPINSGVRAKAVIAAKKRQYPTTT</sequence>
<proteinExistence type="predicted"/>
<evidence type="ECO:0000259" key="2">
    <source>
        <dbReference type="PROSITE" id="PS50994"/>
    </source>
</evidence>
<dbReference type="SUPFAM" id="SSF53098">
    <property type="entry name" value="Ribonuclease H-like"/>
    <property type="match status" value="1"/>
</dbReference>
<dbReference type="RefSeq" id="WP_305109178.1">
    <property type="nucleotide sequence ID" value="NZ_JAUTWS010000221.1"/>
</dbReference>
<feature type="domain" description="Integrase catalytic" evidence="2">
    <location>
        <begin position="1"/>
        <end position="166"/>
    </location>
</feature>
<dbReference type="Proteomes" id="UP001243009">
    <property type="component" value="Unassembled WGS sequence"/>
</dbReference>
<organism evidence="3 4">
    <name type="scientific">Paracraurococcus lichenis</name>
    <dbReference type="NCBI Taxonomy" id="3064888"/>
    <lineage>
        <taxon>Bacteria</taxon>
        <taxon>Pseudomonadati</taxon>
        <taxon>Pseudomonadota</taxon>
        <taxon>Alphaproteobacteria</taxon>
        <taxon>Acetobacterales</taxon>
        <taxon>Roseomonadaceae</taxon>
        <taxon>Paracraurococcus</taxon>
    </lineage>
</organism>
<comment type="caution">
    <text evidence="3">The sequence shown here is derived from an EMBL/GenBank/DDBJ whole genome shotgun (WGS) entry which is preliminary data.</text>
</comment>
<keyword evidence="4" id="KW-1185">Reference proteome</keyword>
<evidence type="ECO:0000313" key="4">
    <source>
        <dbReference type="Proteomes" id="UP001243009"/>
    </source>
</evidence>
<gene>
    <name evidence="3" type="ORF">Q7A36_38995</name>
</gene>
<feature type="compositionally biased region" description="Polar residues" evidence="1">
    <location>
        <begin position="171"/>
        <end position="181"/>
    </location>
</feature>
<dbReference type="PROSITE" id="PS50994">
    <property type="entry name" value="INTEGRASE"/>
    <property type="match status" value="1"/>
</dbReference>
<name>A0ABT9EEP8_9PROT</name>
<dbReference type="Gene3D" id="3.30.420.10">
    <property type="entry name" value="Ribonuclease H-like superfamily/Ribonuclease H"/>
    <property type="match status" value="1"/>
</dbReference>
<dbReference type="InterPro" id="IPR012337">
    <property type="entry name" value="RNaseH-like_sf"/>
</dbReference>
<reference evidence="3 4" key="1">
    <citation type="submission" date="2023-08" db="EMBL/GenBank/DDBJ databases">
        <title>The draft genome sequence of Paracraurococcus sp. LOR1-02.</title>
        <authorList>
            <person name="Kingkaew E."/>
            <person name="Tanasupawat S."/>
        </authorList>
    </citation>
    <scope>NUCLEOTIDE SEQUENCE [LARGE SCALE GENOMIC DNA]</scope>
    <source>
        <strain evidence="3 4">LOR1-02</strain>
    </source>
</reference>
<dbReference type="InterPro" id="IPR036397">
    <property type="entry name" value="RNaseH_sf"/>
</dbReference>
<evidence type="ECO:0000313" key="3">
    <source>
        <dbReference type="EMBL" id="MDO9714345.1"/>
    </source>
</evidence>
<protein>
    <recommendedName>
        <fullName evidence="2">Integrase catalytic domain-containing protein</fullName>
    </recommendedName>
</protein>
<evidence type="ECO:0000256" key="1">
    <source>
        <dbReference type="SAM" id="MobiDB-lite"/>
    </source>
</evidence>
<dbReference type="InterPro" id="IPR001584">
    <property type="entry name" value="Integrase_cat-core"/>
</dbReference>